<sequence>MVVFALQTVFALFTFFAVANGDDTCNKRQLNLKYGSMLQLFGHTECVIKSTYDHQIIAVVVDDSCVCTPVRYGDGVIREPSIGEKVASLAFDPGMQTPEAVFTLFQGEDCFDRGTGPFTGPFTAINFSLGDTRMKFAQICSSRKVWERELLKAHKAAEAKAAAQLKHAKSHGTGIEHSLENGVEDLKHGGEKLAAHVKITKTEVEKGLGAVGIGAVGIGAAGFGVLEGAGVTGVVAALA</sequence>
<gene>
    <name evidence="1" type="ORF">BJ138DRAFT_1104035</name>
</gene>
<keyword evidence="2" id="KW-1185">Reference proteome</keyword>
<organism evidence="1 2">
    <name type="scientific">Hygrophoropsis aurantiaca</name>
    <dbReference type="NCBI Taxonomy" id="72124"/>
    <lineage>
        <taxon>Eukaryota</taxon>
        <taxon>Fungi</taxon>
        <taxon>Dikarya</taxon>
        <taxon>Basidiomycota</taxon>
        <taxon>Agaricomycotina</taxon>
        <taxon>Agaricomycetes</taxon>
        <taxon>Agaricomycetidae</taxon>
        <taxon>Boletales</taxon>
        <taxon>Coniophorineae</taxon>
        <taxon>Hygrophoropsidaceae</taxon>
        <taxon>Hygrophoropsis</taxon>
    </lineage>
</organism>
<reference evidence="1" key="1">
    <citation type="journal article" date="2021" name="New Phytol.">
        <title>Evolutionary innovations through gain and loss of genes in the ectomycorrhizal Boletales.</title>
        <authorList>
            <person name="Wu G."/>
            <person name="Miyauchi S."/>
            <person name="Morin E."/>
            <person name="Kuo A."/>
            <person name="Drula E."/>
            <person name="Varga T."/>
            <person name="Kohler A."/>
            <person name="Feng B."/>
            <person name="Cao Y."/>
            <person name="Lipzen A."/>
            <person name="Daum C."/>
            <person name="Hundley H."/>
            <person name="Pangilinan J."/>
            <person name="Johnson J."/>
            <person name="Barry K."/>
            <person name="LaButti K."/>
            <person name="Ng V."/>
            <person name="Ahrendt S."/>
            <person name="Min B."/>
            <person name="Choi I.G."/>
            <person name="Park H."/>
            <person name="Plett J.M."/>
            <person name="Magnuson J."/>
            <person name="Spatafora J.W."/>
            <person name="Nagy L.G."/>
            <person name="Henrissat B."/>
            <person name="Grigoriev I.V."/>
            <person name="Yang Z.L."/>
            <person name="Xu J."/>
            <person name="Martin F.M."/>
        </authorList>
    </citation>
    <scope>NUCLEOTIDE SEQUENCE</scope>
    <source>
        <strain evidence="1">ATCC 28755</strain>
    </source>
</reference>
<dbReference type="Proteomes" id="UP000790377">
    <property type="component" value="Unassembled WGS sequence"/>
</dbReference>
<protein>
    <submittedName>
        <fullName evidence="1">Uncharacterized protein</fullName>
    </submittedName>
</protein>
<comment type="caution">
    <text evidence="1">The sequence shown here is derived from an EMBL/GenBank/DDBJ whole genome shotgun (WGS) entry which is preliminary data.</text>
</comment>
<dbReference type="EMBL" id="MU267872">
    <property type="protein sequence ID" value="KAH7907774.1"/>
    <property type="molecule type" value="Genomic_DNA"/>
</dbReference>
<evidence type="ECO:0000313" key="1">
    <source>
        <dbReference type="EMBL" id="KAH7907774.1"/>
    </source>
</evidence>
<evidence type="ECO:0000313" key="2">
    <source>
        <dbReference type="Proteomes" id="UP000790377"/>
    </source>
</evidence>
<proteinExistence type="predicted"/>
<accession>A0ACB8A3Z7</accession>
<name>A0ACB8A3Z7_9AGAM</name>